<keyword evidence="7 13" id="KW-0791">Threonine biosynthesis</keyword>
<dbReference type="Proteomes" id="UP000186469">
    <property type="component" value="Unassembled WGS sequence"/>
</dbReference>
<dbReference type="OrthoDB" id="9808167at2"/>
<feature type="active site" description="Proton donor" evidence="11">
    <location>
        <position position="207"/>
    </location>
</feature>
<dbReference type="STRING" id="1121455.SAMN02745728_00531"/>
<dbReference type="GO" id="GO:0004412">
    <property type="term" value="F:homoserine dehydrogenase activity"/>
    <property type="evidence" value="ECO:0007669"/>
    <property type="project" value="UniProtKB-EC"/>
</dbReference>
<sequence>MSKKLTIAIAGLGTVAGGLVQALQENAQWITQRLGREISIKYILVRNPDKYGSVKLPVETKLTTNPDTLIGDPEVDVFVELIGGIEYPRTLITQALNNGKHVVTANKALLAETGTELFDLANSKGLTLGYEASVCGAIPIIQVLRDSLAGNQLLSIAGIMNGTSNYILSEMSNNGLDFASALKQAQELGYAEADPTLDIEGFDTAHKLNLLIRLAWGVHYPYAKLPVAGVSKIESIDIHFAKELGYRIKLLGQARIQDGKLEAEVAPALVRNTMLIASVEGAFNAVHVQGNASGSLFFHGKGAGALPTASAVLSDLVNIARGTNASNMGFVEDNIQKAEILPNEEAKGRHYFRFMVSDKPGVLRDVAAAMADNNISVAQAIQKSATNDDSAVPLVFMTHEATVGDVKRALTQIKKAGILHSEPLHCRIIE</sequence>
<dbReference type="PIRSF" id="PIRSF000098">
    <property type="entry name" value="Homoser_dehydrog"/>
    <property type="match status" value="1"/>
</dbReference>
<accession>A0A1M7S6T9</accession>
<dbReference type="PANTHER" id="PTHR43331:SF1">
    <property type="entry name" value="HOMOSERINE DEHYDROGENASE"/>
    <property type="match status" value="1"/>
</dbReference>
<evidence type="ECO:0000256" key="5">
    <source>
        <dbReference type="ARBA" id="ARBA00013376"/>
    </source>
</evidence>
<evidence type="ECO:0000313" key="17">
    <source>
        <dbReference type="Proteomes" id="UP000186469"/>
    </source>
</evidence>
<evidence type="ECO:0000256" key="2">
    <source>
        <dbReference type="ARBA" id="ARBA00005062"/>
    </source>
</evidence>
<dbReference type="InterPro" id="IPR002912">
    <property type="entry name" value="ACT_dom"/>
</dbReference>
<evidence type="ECO:0000256" key="7">
    <source>
        <dbReference type="ARBA" id="ARBA00022697"/>
    </source>
</evidence>
<dbReference type="InterPro" id="IPR045865">
    <property type="entry name" value="ACT-like_dom_sf"/>
</dbReference>
<keyword evidence="10 13" id="KW-0486">Methionine biosynthesis</keyword>
<dbReference type="FunFam" id="3.30.360.10:FF:000005">
    <property type="entry name" value="Homoserine dehydrogenase"/>
    <property type="match status" value="1"/>
</dbReference>
<comment type="catalytic activity">
    <reaction evidence="13">
        <text>L-homoserine + NADP(+) = L-aspartate 4-semialdehyde + NADPH + H(+)</text>
        <dbReference type="Rhea" id="RHEA:15761"/>
        <dbReference type="ChEBI" id="CHEBI:15378"/>
        <dbReference type="ChEBI" id="CHEBI:57476"/>
        <dbReference type="ChEBI" id="CHEBI:57783"/>
        <dbReference type="ChEBI" id="CHEBI:58349"/>
        <dbReference type="ChEBI" id="CHEBI:537519"/>
        <dbReference type="EC" id="1.1.1.3"/>
    </reaction>
</comment>
<protein>
    <recommendedName>
        <fullName evidence="5 13">Homoserine dehydrogenase</fullName>
        <ecNumber evidence="4 13">1.1.1.3</ecNumber>
    </recommendedName>
</protein>
<dbReference type="GO" id="GO:0050661">
    <property type="term" value="F:NADP binding"/>
    <property type="evidence" value="ECO:0007669"/>
    <property type="project" value="InterPro"/>
</dbReference>
<dbReference type="EMBL" id="FRDI01000003">
    <property type="protein sequence ID" value="SHN54399.1"/>
    <property type="molecule type" value="Genomic_DNA"/>
</dbReference>
<comment type="pathway">
    <text evidence="1 13">Amino-acid biosynthesis; L-threonine biosynthesis; L-threonine from L-aspartate: step 3/5.</text>
</comment>
<dbReference type="GO" id="GO:0009088">
    <property type="term" value="P:threonine biosynthetic process"/>
    <property type="evidence" value="ECO:0007669"/>
    <property type="project" value="UniProtKB-UniPathway"/>
</dbReference>
<dbReference type="Gene3D" id="3.30.70.260">
    <property type="match status" value="1"/>
</dbReference>
<proteinExistence type="inferred from homology"/>
<evidence type="ECO:0000313" key="16">
    <source>
        <dbReference type="EMBL" id="SHN54399.1"/>
    </source>
</evidence>
<dbReference type="UniPathway" id="UPA00050">
    <property type="reaction ID" value="UER00063"/>
</dbReference>
<dbReference type="Pfam" id="PF00742">
    <property type="entry name" value="Homoserine_dh"/>
    <property type="match status" value="1"/>
</dbReference>
<comment type="pathway">
    <text evidence="2 13">Amino-acid biosynthesis; L-methionine biosynthesis via de novo pathway; L-homoserine from L-aspartate: step 3/3.</text>
</comment>
<dbReference type="GO" id="GO:0009086">
    <property type="term" value="P:methionine biosynthetic process"/>
    <property type="evidence" value="ECO:0007669"/>
    <property type="project" value="UniProtKB-KW"/>
</dbReference>
<gene>
    <name evidence="16" type="ORF">SAMN02745728_00531</name>
</gene>
<feature type="domain" description="ACT" evidence="15">
    <location>
        <begin position="351"/>
        <end position="430"/>
    </location>
</feature>
<dbReference type="AlphaFoldDB" id="A0A1M7S6T9"/>
<dbReference type="SUPFAM" id="SSF55347">
    <property type="entry name" value="Glyceraldehyde-3-phosphate dehydrogenase-like, C-terminal domain"/>
    <property type="match status" value="1"/>
</dbReference>
<evidence type="ECO:0000256" key="8">
    <source>
        <dbReference type="ARBA" id="ARBA00022857"/>
    </source>
</evidence>
<dbReference type="UniPathway" id="UPA00051">
    <property type="reaction ID" value="UER00465"/>
</dbReference>
<dbReference type="Pfam" id="PF01842">
    <property type="entry name" value="ACT"/>
    <property type="match status" value="1"/>
</dbReference>
<dbReference type="InterPro" id="IPR005106">
    <property type="entry name" value="Asp/hSer_DH_NAD-bd"/>
</dbReference>
<dbReference type="Pfam" id="PF03447">
    <property type="entry name" value="NAD_binding_3"/>
    <property type="match status" value="1"/>
</dbReference>
<dbReference type="EC" id="1.1.1.3" evidence="4 13"/>
<reference evidence="16 17" key="1">
    <citation type="submission" date="2016-12" db="EMBL/GenBank/DDBJ databases">
        <authorList>
            <person name="Song W.-J."/>
            <person name="Kurnit D.M."/>
        </authorList>
    </citation>
    <scope>NUCLEOTIDE SEQUENCE [LARGE SCALE GENOMIC DNA]</scope>
    <source>
        <strain evidence="16 17">DSM 11393</strain>
    </source>
</reference>
<evidence type="ECO:0000256" key="11">
    <source>
        <dbReference type="PIRSR" id="PIRSR000098-1"/>
    </source>
</evidence>
<dbReference type="InterPro" id="IPR001342">
    <property type="entry name" value="HDH_cat"/>
</dbReference>
<evidence type="ECO:0000256" key="1">
    <source>
        <dbReference type="ARBA" id="ARBA00005056"/>
    </source>
</evidence>
<evidence type="ECO:0000256" key="3">
    <source>
        <dbReference type="ARBA" id="ARBA00006753"/>
    </source>
</evidence>
<dbReference type="RefSeq" id="WP_072696238.1">
    <property type="nucleotide sequence ID" value="NZ_FRDI01000003.1"/>
</dbReference>
<evidence type="ECO:0000256" key="9">
    <source>
        <dbReference type="ARBA" id="ARBA00023002"/>
    </source>
</evidence>
<keyword evidence="9 13" id="KW-0560">Oxidoreductase</keyword>
<evidence type="ECO:0000256" key="14">
    <source>
        <dbReference type="RuleBase" id="RU004171"/>
    </source>
</evidence>
<evidence type="ECO:0000256" key="4">
    <source>
        <dbReference type="ARBA" id="ARBA00013213"/>
    </source>
</evidence>
<keyword evidence="17" id="KW-1185">Reference proteome</keyword>
<dbReference type="InterPro" id="IPR019811">
    <property type="entry name" value="HDH_CS"/>
</dbReference>
<dbReference type="Gene3D" id="3.40.50.720">
    <property type="entry name" value="NAD(P)-binding Rossmann-like Domain"/>
    <property type="match status" value="1"/>
</dbReference>
<evidence type="ECO:0000256" key="6">
    <source>
        <dbReference type="ARBA" id="ARBA00022605"/>
    </source>
</evidence>
<evidence type="ECO:0000259" key="15">
    <source>
        <dbReference type="PROSITE" id="PS51671"/>
    </source>
</evidence>
<feature type="binding site" evidence="12">
    <location>
        <position position="192"/>
    </location>
    <ligand>
        <name>L-homoserine</name>
        <dbReference type="ChEBI" id="CHEBI:57476"/>
    </ligand>
</feature>
<dbReference type="PANTHER" id="PTHR43331">
    <property type="entry name" value="HOMOSERINE DEHYDROGENASE"/>
    <property type="match status" value="1"/>
</dbReference>
<organism evidence="16 17">
    <name type="scientific">Desulfovibrio litoralis DSM 11393</name>
    <dbReference type="NCBI Taxonomy" id="1121455"/>
    <lineage>
        <taxon>Bacteria</taxon>
        <taxon>Pseudomonadati</taxon>
        <taxon>Thermodesulfobacteriota</taxon>
        <taxon>Desulfovibrionia</taxon>
        <taxon>Desulfovibrionales</taxon>
        <taxon>Desulfovibrionaceae</taxon>
        <taxon>Desulfovibrio</taxon>
    </lineage>
</organism>
<evidence type="ECO:0000256" key="12">
    <source>
        <dbReference type="PIRSR" id="PIRSR000098-2"/>
    </source>
</evidence>
<dbReference type="SUPFAM" id="SSF55021">
    <property type="entry name" value="ACT-like"/>
    <property type="match status" value="1"/>
</dbReference>
<evidence type="ECO:0000256" key="10">
    <source>
        <dbReference type="ARBA" id="ARBA00023167"/>
    </source>
</evidence>
<name>A0A1M7S6T9_9BACT</name>
<dbReference type="PROSITE" id="PS51671">
    <property type="entry name" value="ACT"/>
    <property type="match status" value="1"/>
</dbReference>
<dbReference type="Gene3D" id="3.30.360.10">
    <property type="entry name" value="Dihydrodipicolinate Reductase, domain 2"/>
    <property type="match status" value="1"/>
</dbReference>
<dbReference type="InterPro" id="IPR016204">
    <property type="entry name" value="HDH"/>
</dbReference>
<dbReference type="SUPFAM" id="SSF51735">
    <property type="entry name" value="NAD(P)-binding Rossmann-fold domains"/>
    <property type="match status" value="1"/>
</dbReference>
<dbReference type="CDD" id="cd04881">
    <property type="entry name" value="ACT_HSDH-Hom"/>
    <property type="match status" value="1"/>
</dbReference>
<dbReference type="InterPro" id="IPR036291">
    <property type="entry name" value="NAD(P)-bd_dom_sf"/>
</dbReference>
<feature type="binding site" evidence="12">
    <location>
        <position position="107"/>
    </location>
    <ligand>
        <name>NADPH</name>
        <dbReference type="ChEBI" id="CHEBI:57783"/>
    </ligand>
</feature>
<keyword evidence="8 12" id="KW-0521">NADP</keyword>
<comment type="similarity">
    <text evidence="3 14">Belongs to the homoserine dehydrogenase family.</text>
</comment>
<dbReference type="PROSITE" id="PS01042">
    <property type="entry name" value="HOMOSER_DHGENASE"/>
    <property type="match status" value="1"/>
</dbReference>
<keyword evidence="6 13" id="KW-0028">Amino-acid biosynthesis</keyword>
<evidence type="ECO:0000256" key="13">
    <source>
        <dbReference type="RuleBase" id="RU000579"/>
    </source>
</evidence>
<dbReference type="NCBIfam" id="NF004976">
    <property type="entry name" value="PRK06349.1"/>
    <property type="match status" value="1"/>
</dbReference>